<comment type="similarity">
    <text evidence="1">Belongs to the EcnA/EcnB lipoprotein family.</text>
</comment>
<gene>
    <name evidence="7" type="ORF">C7H79_12820</name>
</gene>
<keyword evidence="5" id="KW-0564">Palmitate</keyword>
<dbReference type="GO" id="GO:0016020">
    <property type="term" value="C:membrane"/>
    <property type="evidence" value="ECO:0007669"/>
    <property type="project" value="InterPro"/>
</dbReference>
<dbReference type="RefSeq" id="WP_106707652.1">
    <property type="nucleotide sequence ID" value="NZ_PXXU01000045.1"/>
</dbReference>
<evidence type="ECO:0000313" key="7">
    <source>
        <dbReference type="EMBL" id="PSJ16540.1"/>
    </source>
</evidence>
<dbReference type="OrthoDB" id="9181810at2"/>
<evidence type="ECO:0000313" key="8">
    <source>
        <dbReference type="Proteomes" id="UP000241912"/>
    </source>
</evidence>
<evidence type="ECO:0000256" key="5">
    <source>
        <dbReference type="ARBA" id="ARBA00023139"/>
    </source>
</evidence>
<sequence>MKILTLMFAFIVVIQLSACNTMRGVGKDVERSGEAIQKSTN</sequence>
<comment type="caution">
    <text evidence="7">The sequence shown here is derived from an EMBL/GenBank/DDBJ whole genome shotgun (WGS) entry which is preliminary data.</text>
</comment>
<evidence type="ECO:0000256" key="4">
    <source>
        <dbReference type="ARBA" id="ARBA00023136"/>
    </source>
</evidence>
<keyword evidence="4" id="KW-0472">Membrane</keyword>
<name>A0A2P7NSV1_9PROT</name>
<reference evidence="7 8" key="1">
    <citation type="submission" date="2018-03" db="EMBL/GenBank/DDBJ databases">
        <title>Draft genome of Nitrosomonas supralitoralis APG5.</title>
        <authorList>
            <person name="Urakawa H."/>
            <person name="Lopez J.V."/>
        </authorList>
    </citation>
    <scope>NUCLEOTIDE SEQUENCE [LARGE SCALE GENOMIC DNA]</scope>
    <source>
        <strain evidence="7 8">APG5</strain>
    </source>
</reference>
<keyword evidence="6" id="KW-0449">Lipoprotein</keyword>
<proteinExistence type="inferred from homology"/>
<dbReference type="InterPro" id="IPR012556">
    <property type="entry name" value="Entericidin"/>
</dbReference>
<dbReference type="AlphaFoldDB" id="A0A2P7NSV1"/>
<keyword evidence="8" id="KW-1185">Reference proteome</keyword>
<evidence type="ECO:0000256" key="6">
    <source>
        <dbReference type="ARBA" id="ARBA00023288"/>
    </source>
</evidence>
<protein>
    <submittedName>
        <fullName evidence="7">Entericidin EcnA/B family protein</fullName>
    </submittedName>
</protein>
<dbReference type="EMBL" id="PXXU01000045">
    <property type="protein sequence ID" value="PSJ16540.1"/>
    <property type="molecule type" value="Genomic_DNA"/>
</dbReference>
<evidence type="ECO:0000256" key="2">
    <source>
        <dbReference type="ARBA" id="ARBA00022475"/>
    </source>
</evidence>
<dbReference type="Pfam" id="PF08085">
    <property type="entry name" value="Entericidin"/>
    <property type="match status" value="1"/>
</dbReference>
<evidence type="ECO:0000256" key="3">
    <source>
        <dbReference type="ARBA" id="ARBA00022729"/>
    </source>
</evidence>
<evidence type="ECO:0000256" key="1">
    <source>
        <dbReference type="ARBA" id="ARBA00010296"/>
    </source>
</evidence>
<accession>A0A2P7NSV1</accession>
<dbReference type="Proteomes" id="UP000241912">
    <property type="component" value="Unassembled WGS sequence"/>
</dbReference>
<keyword evidence="2" id="KW-1003">Cell membrane</keyword>
<organism evidence="7 8">
    <name type="scientific">Nitrosomonas supralitoralis</name>
    <dbReference type="NCBI Taxonomy" id="2116706"/>
    <lineage>
        <taxon>Bacteria</taxon>
        <taxon>Pseudomonadati</taxon>
        <taxon>Pseudomonadota</taxon>
        <taxon>Betaproteobacteria</taxon>
        <taxon>Nitrosomonadales</taxon>
        <taxon>Nitrosomonadaceae</taxon>
        <taxon>Nitrosomonas</taxon>
    </lineage>
</organism>
<dbReference type="GO" id="GO:0009636">
    <property type="term" value="P:response to toxic substance"/>
    <property type="evidence" value="ECO:0007669"/>
    <property type="project" value="InterPro"/>
</dbReference>
<keyword evidence="3" id="KW-0732">Signal</keyword>